<protein>
    <submittedName>
        <fullName evidence="1">Uncharacterized protein</fullName>
    </submittedName>
</protein>
<comment type="caution">
    <text evidence="1">The sequence shown here is derived from an EMBL/GenBank/DDBJ whole genome shotgun (WGS) entry which is preliminary data.</text>
</comment>
<accession>A0AAW1JDM1</accession>
<dbReference type="AlphaFoldDB" id="A0AAW1JDM1"/>
<evidence type="ECO:0000313" key="2">
    <source>
        <dbReference type="Proteomes" id="UP001458880"/>
    </source>
</evidence>
<evidence type="ECO:0000313" key="1">
    <source>
        <dbReference type="EMBL" id="KAK9701571.1"/>
    </source>
</evidence>
<name>A0AAW1JDM1_POPJA</name>
<dbReference type="EMBL" id="JASPKY010000411">
    <property type="protein sequence ID" value="KAK9701571.1"/>
    <property type="molecule type" value="Genomic_DNA"/>
</dbReference>
<gene>
    <name evidence="1" type="ORF">QE152_g30474</name>
</gene>
<reference evidence="1 2" key="1">
    <citation type="journal article" date="2024" name="BMC Genomics">
        <title>De novo assembly and annotation of Popillia japonica's genome with initial clues to its potential as an invasive pest.</title>
        <authorList>
            <person name="Cucini C."/>
            <person name="Boschi S."/>
            <person name="Funari R."/>
            <person name="Cardaioli E."/>
            <person name="Iannotti N."/>
            <person name="Marturano G."/>
            <person name="Paoli F."/>
            <person name="Bruttini M."/>
            <person name="Carapelli A."/>
            <person name="Frati F."/>
            <person name="Nardi F."/>
        </authorList>
    </citation>
    <scope>NUCLEOTIDE SEQUENCE [LARGE SCALE GENOMIC DNA]</scope>
    <source>
        <strain evidence="1">DMR45628</strain>
    </source>
</reference>
<proteinExistence type="predicted"/>
<sequence length="132" mass="14731">MNDLVLPAVGTISSNKDLQAKKIRDRPAKSFEESSLRTKPRVTKALVSESSPELLCSAARASLTKSGKRTAAKLVSLVLTTSPRRYKRMKNIQDTPSYSALKSYSPEEALALIIDSRMGKEDVRCWKCWMCH</sequence>
<keyword evidence="2" id="KW-1185">Reference proteome</keyword>
<organism evidence="1 2">
    <name type="scientific">Popillia japonica</name>
    <name type="common">Japanese beetle</name>
    <dbReference type="NCBI Taxonomy" id="7064"/>
    <lineage>
        <taxon>Eukaryota</taxon>
        <taxon>Metazoa</taxon>
        <taxon>Ecdysozoa</taxon>
        <taxon>Arthropoda</taxon>
        <taxon>Hexapoda</taxon>
        <taxon>Insecta</taxon>
        <taxon>Pterygota</taxon>
        <taxon>Neoptera</taxon>
        <taxon>Endopterygota</taxon>
        <taxon>Coleoptera</taxon>
        <taxon>Polyphaga</taxon>
        <taxon>Scarabaeiformia</taxon>
        <taxon>Scarabaeidae</taxon>
        <taxon>Rutelinae</taxon>
        <taxon>Popillia</taxon>
    </lineage>
</organism>
<dbReference type="Proteomes" id="UP001458880">
    <property type="component" value="Unassembled WGS sequence"/>
</dbReference>